<gene>
    <name evidence="1" type="ORF">FEV09_06945</name>
</gene>
<evidence type="ECO:0000313" key="1">
    <source>
        <dbReference type="EMBL" id="MDG3494292.1"/>
    </source>
</evidence>
<protein>
    <recommendedName>
        <fullName evidence="3">Pentapeptide repeat-containing protein</fullName>
    </recommendedName>
</protein>
<proteinExistence type="predicted"/>
<name>A0A9X4RHB9_9CYAN</name>
<keyword evidence="2" id="KW-1185">Reference proteome</keyword>
<reference evidence="1" key="1">
    <citation type="submission" date="2019-05" db="EMBL/GenBank/DDBJ databases">
        <title>Whole genome sequencing of Pseudanabaena catenata USMAC16.</title>
        <authorList>
            <person name="Khan Z."/>
            <person name="Omar W.M."/>
            <person name="Convey P."/>
            <person name="Merican F."/>
            <person name="Najimudin N."/>
        </authorList>
    </citation>
    <scope>NUCLEOTIDE SEQUENCE</scope>
    <source>
        <strain evidence="1">USMAC16</strain>
    </source>
</reference>
<sequence>MDNEEFLEQYESGRRDFSGLYLEGIMLGNVSLKKIDLSESVLAAAQISRTSFVGSNLSYG</sequence>
<dbReference type="Proteomes" id="UP001152872">
    <property type="component" value="Unassembled WGS sequence"/>
</dbReference>
<evidence type="ECO:0008006" key="3">
    <source>
        <dbReference type="Google" id="ProtNLM"/>
    </source>
</evidence>
<evidence type="ECO:0000313" key="2">
    <source>
        <dbReference type="Proteomes" id="UP001152872"/>
    </source>
</evidence>
<organism evidence="1 2">
    <name type="scientific">Pseudanabaena catenata USMAC16</name>
    <dbReference type="NCBI Taxonomy" id="1855837"/>
    <lineage>
        <taxon>Bacteria</taxon>
        <taxon>Bacillati</taxon>
        <taxon>Cyanobacteriota</taxon>
        <taxon>Cyanophyceae</taxon>
        <taxon>Pseudanabaenales</taxon>
        <taxon>Pseudanabaenaceae</taxon>
        <taxon>Pseudanabaena</taxon>
    </lineage>
</organism>
<accession>A0A9X4RHB9</accession>
<dbReference type="Gene3D" id="2.160.20.80">
    <property type="entry name" value="E3 ubiquitin-protein ligase SopA"/>
    <property type="match status" value="1"/>
</dbReference>
<dbReference type="SUPFAM" id="SSF141571">
    <property type="entry name" value="Pentapeptide repeat-like"/>
    <property type="match status" value="1"/>
</dbReference>
<comment type="caution">
    <text evidence="1">The sequence shown here is derived from an EMBL/GenBank/DDBJ whole genome shotgun (WGS) entry which is preliminary data.</text>
</comment>
<dbReference type="EMBL" id="VBTY01000040">
    <property type="protein sequence ID" value="MDG3494292.1"/>
    <property type="molecule type" value="Genomic_DNA"/>
</dbReference>
<dbReference type="RefSeq" id="WP_009626358.1">
    <property type="nucleotide sequence ID" value="NZ_VBTY01000040.1"/>
</dbReference>
<dbReference type="AlphaFoldDB" id="A0A9X4RHB9"/>